<evidence type="ECO:0000256" key="1">
    <source>
        <dbReference type="SAM" id="Phobius"/>
    </source>
</evidence>
<dbReference type="RefSeq" id="WP_007694998.1">
    <property type="nucleotide sequence ID" value="NZ_AOMB01000040.1"/>
</dbReference>
<protein>
    <recommendedName>
        <fullName evidence="2">DUF7847 domain-containing protein</fullName>
    </recommendedName>
</protein>
<accession>M0LWJ2</accession>
<reference evidence="3 4" key="1">
    <citation type="journal article" date="2014" name="PLoS Genet.">
        <title>Phylogenetically driven sequencing of extremely halophilic archaea reveals strategies for static and dynamic osmo-response.</title>
        <authorList>
            <person name="Becker E.A."/>
            <person name="Seitzer P.M."/>
            <person name="Tritt A."/>
            <person name="Larsen D."/>
            <person name="Krusor M."/>
            <person name="Yao A.I."/>
            <person name="Wu D."/>
            <person name="Madern D."/>
            <person name="Eisen J.A."/>
            <person name="Darling A.E."/>
            <person name="Facciotti M.T."/>
        </authorList>
    </citation>
    <scope>NUCLEOTIDE SEQUENCE [LARGE SCALE GENOMIC DNA]</scope>
    <source>
        <strain evidence="3 4">100A6</strain>
    </source>
</reference>
<feature type="transmembrane region" description="Helical" evidence="1">
    <location>
        <begin position="128"/>
        <end position="146"/>
    </location>
</feature>
<feature type="transmembrane region" description="Helical" evidence="1">
    <location>
        <begin position="82"/>
        <end position="101"/>
    </location>
</feature>
<feature type="domain" description="DUF7847" evidence="2">
    <location>
        <begin position="5"/>
        <end position="237"/>
    </location>
</feature>
<keyword evidence="1" id="KW-0472">Membrane</keyword>
<feature type="transmembrane region" description="Helical" evidence="1">
    <location>
        <begin position="21"/>
        <end position="43"/>
    </location>
</feature>
<dbReference type="eggNOG" id="arCOG03934">
    <property type="taxonomic scope" value="Archaea"/>
</dbReference>
<keyword evidence="1" id="KW-0812">Transmembrane</keyword>
<gene>
    <name evidence="3" type="ORF">C447_14044</name>
</gene>
<dbReference type="Proteomes" id="UP000011566">
    <property type="component" value="Unassembled WGS sequence"/>
</dbReference>
<feature type="transmembrane region" description="Helical" evidence="1">
    <location>
        <begin position="204"/>
        <end position="230"/>
    </location>
</feature>
<dbReference type="AlphaFoldDB" id="M0LWJ2"/>
<dbReference type="InterPro" id="IPR057169">
    <property type="entry name" value="DUF7847"/>
</dbReference>
<keyword evidence="4" id="KW-1185">Reference proteome</keyword>
<feature type="transmembrane region" description="Helical" evidence="1">
    <location>
        <begin position="236"/>
        <end position="258"/>
    </location>
</feature>
<evidence type="ECO:0000313" key="3">
    <source>
        <dbReference type="EMBL" id="EMA36734.1"/>
    </source>
</evidence>
<proteinExistence type="predicted"/>
<keyword evidence="1" id="KW-1133">Transmembrane helix</keyword>
<organism evidence="3 4">
    <name type="scientific">Halococcus hamelinensis 100A6</name>
    <dbReference type="NCBI Taxonomy" id="1132509"/>
    <lineage>
        <taxon>Archaea</taxon>
        <taxon>Methanobacteriati</taxon>
        <taxon>Methanobacteriota</taxon>
        <taxon>Stenosarchaea group</taxon>
        <taxon>Halobacteria</taxon>
        <taxon>Halobacteriales</taxon>
        <taxon>Halococcaceae</taxon>
        <taxon>Halococcus</taxon>
    </lineage>
</organism>
<sequence>MSVGIRTAVRAGARRTASRDGLVLALAFAAIGVVGVVGGQTLLRDAAEPALETLRTRPTAETGFTPREVRTVADALDATTPLALGVPASVASGLVVLAGVLRETLRIVGVRTFAADPTSLTRDRLRPLVLPTLNGVAGGFAVWFLVGLGGVLGILAVVVGGAVVALFLATSFFFLRQEIAVENRTFVDALNESWRVASGHRLELLGLGVAVVALTLVPLVAVRALFGVLFGPAVAWVAWVCLGGPAAVFGTATVTHAYTQLRAEPREPELGRPRIDR</sequence>
<evidence type="ECO:0000313" key="4">
    <source>
        <dbReference type="Proteomes" id="UP000011566"/>
    </source>
</evidence>
<dbReference type="Pfam" id="PF25231">
    <property type="entry name" value="DUF7847"/>
    <property type="match status" value="1"/>
</dbReference>
<comment type="caution">
    <text evidence="3">The sequence shown here is derived from an EMBL/GenBank/DDBJ whole genome shotgun (WGS) entry which is preliminary data.</text>
</comment>
<dbReference type="OrthoDB" id="214873at2157"/>
<dbReference type="EMBL" id="AOMB01000040">
    <property type="protein sequence ID" value="EMA36734.1"/>
    <property type="molecule type" value="Genomic_DNA"/>
</dbReference>
<name>M0LWJ2_9EURY</name>
<evidence type="ECO:0000259" key="2">
    <source>
        <dbReference type="Pfam" id="PF25231"/>
    </source>
</evidence>
<feature type="transmembrane region" description="Helical" evidence="1">
    <location>
        <begin position="152"/>
        <end position="175"/>
    </location>
</feature>
<dbReference type="PATRIC" id="fig|1132509.6.peg.3282"/>